<name>A0A5R9BN89_9MICC</name>
<gene>
    <name evidence="2" type="ORF">FEF26_00130</name>
</gene>
<feature type="transmembrane region" description="Helical" evidence="1">
    <location>
        <begin position="21"/>
        <end position="44"/>
    </location>
</feature>
<feature type="transmembrane region" description="Helical" evidence="1">
    <location>
        <begin position="297"/>
        <end position="315"/>
    </location>
</feature>
<feature type="transmembrane region" description="Helical" evidence="1">
    <location>
        <begin position="455"/>
        <end position="473"/>
    </location>
</feature>
<comment type="caution">
    <text evidence="2">The sequence shown here is derived from an EMBL/GenBank/DDBJ whole genome shotgun (WGS) entry which is preliminary data.</text>
</comment>
<evidence type="ECO:0000256" key="1">
    <source>
        <dbReference type="SAM" id="Phobius"/>
    </source>
</evidence>
<keyword evidence="1" id="KW-0812">Transmembrane</keyword>
<feature type="transmembrane region" description="Helical" evidence="1">
    <location>
        <begin position="501"/>
        <end position="522"/>
    </location>
</feature>
<accession>A0A5R9BN89</accession>
<protein>
    <submittedName>
        <fullName evidence="2">ABC transporter</fullName>
    </submittedName>
</protein>
<dbReference type="EMBL" id="VAVZ01000001">
    <property type="protein sequence ID" value="TLQ01431.1"/>
    <property type="molecule type" value="Genomic_DNA"/>
</dbReference>
<keyword evidence="1" id="KW-0472">Membrane</keyword>
<feature type="transmembrane region" description="Helical" evidence="1">
    <location>
        <begin position="195"/>
        <end position="212"/>
    </location>
</feature>
<feature type="transmembrane region" description="Helical" evidence="1">
    <location>
        <begin position="430"/>
        <end position="448"/>
    </location>
</feature>
<feature type="transmembrane region" description="Helical" evidence="1">
    <location>
        <begin position="239"/>
        <end position="261"/>
    </location>
</feature>
<feature type="transmembrane region" description="Helical" evidence="1">
    <location>
        <begin position="387"/>
        <end position="418"/>
    </location>
</feature>
<keyword evidence="3" id="KW-1185">Reference proteome</keyword>
<dbReference type="RefSeq" id="WP_138251510.1">
    <property type="nucleotide sequence ID" value="NZ_VAVZ01000001.1"/>
</dbReference>
<reference evidence="2 3" key="1">
    <citation type="submission" date="2019-05" db="EMBL/GenBank/DDBJ databases">
        <title>Nesterenkonia sp. GY074 isolated from the Southern Atlantic Ocean.</title>
        <authorList>
            <person name="Zhang G."/>
        </authorList>
    </citation>
    <scope>NUCLEOTIDE SEQUENCE [LARGE SCALE GENOMIC DNA]</scope>
    <source>
        <strain evidence="2 3">GY074</strain>
    </source>
</reference>
<dbReference type="Proteomes" id="UP000310458">
    <property type="component" value="Unassembled WGS sequence"/>
</dbReference>
<evidence type="ECO:0000313" key="3">
    <source>
        <dbReference type="Proteomes" id="UP000310458"/>
    </source>
</evidence>
<feature type="transmembrane region" description="Helical" evidence="1">
    <location>
        <begin position="341"/>
        <end position="366"/>
    </location>
</feature>
<feature type="transmembrane region" description="Helical" evidence="1">
    <location>
        <begin position="125"/>
        <end position="151"/>
    </location>
</feature>
<dbReference type="AlphaFoldDB" id="A0A5R9BN89"/>
<feature type="transmembrane region" description="Helical" evidence="1">
    <location>
        <begin position="83"/>
        <end position="105"/>
    </location>
</feature>
<dbReference type="OrthoDB" id="2014935at2"/>
<feature type="transmembrane region" description="Helical" evidence="1">
    <location>
        <begin position="163"/>
        <end position="183"/>
    </location>
</feature>
<evidence type="ECO:0000313" key="2">
    <source>
        <dbReference type="EMBL" id="TLQ01431.1"/>
    </source>
</evidence>
<proteinExistence type="predicted"/>
<sequence>MSRISSQLAGTLGLFRLGLRSGWLGVAGTILLVAGLITAVAISIDSLFSNLAERQQYEATLGESPASQAFNGRGYGLDTIGGITAYEVGFLGQLLFPLLAVHLALRHTRREEEAGRTELVTATRVGRLGPLAAGLLIVLFTVTAIGILTFAGTASVGLPLAGAGWYSVGTAALMLFFASLGLVLGQVAQSARTGYLAGLAAVTAAFLIRALIDGSGWDAVWASPLGWFAEFRPFGEPQVWPLAAFLVSAVVLVAGAGAIAVRRDLGAGILATPAGPERGRASLGTAMGLSWRLNRTAILAWSVTAILWGGVFGILTQEMAELVEADPTVLEALGVDSGSDVVTSLAVVVICLAATATAVQGMGRLISEESSGRLGTVLATRISRKRLWLGWWAVVGASAVAVQLLGCMALGLVSWAVLSESAAFSTAMEVGFGYAVPVVFVAAMAALLRSIGSRWSVLGWLLVGWIATVGFLAETLQLPEWARGISPLHLVGQLPQDELNVAAVLSLAAAGGALLVLSVGLMSRRDLAAG</sequence>
<keyword evidence="1" id="KW-1133">Transmembrane helix</keyword>
<organism evidence="2 3">
    <name type="scientific">Nesterenkonia salmonea</name>
    <dbReference type="NCBI Taxonomy" id="1804987"/>
    <lineage>
        <taxon>Bacteria</taxon>
        <taxon>Bacillati</taxon>
        <taxon>Actinomycetota</taxon>
        <taxon>Actinomycetes</taxon>
        <taxon>Micrococcales</taxon>
        <taxon>Micrococcaceae</taxon>
        <taxon>Nesterenkonia</taxon>
    </lineage>
</organism>